<comment type="caution">
    <text evidence="1">The sequence shown here is derived from an EMBL/GenBank/DDBJ whole genome shotgun (WGS) entry which is preliminary data.</text>
</comment>
<organism evidence="1 2">
    <name type="scientific">Forsythia ovata</name>
    <dbReference type="NCBI Taxonomy" id="205694"/>
    <lineage>
        <taxon>Eukaryota</taxon>
        <taxon>Viridiplantae</taxon>
        <taxon>Streptophyta</taxon>
        <taxon>Embryophyta</taxon>
        <taxon>Tracheophyta</taxon>
        <taxon>Spermatophyta</taxon>
        <taxon>Magnoliopsida</taxon>
        <taxon>eudicotyledons</taxon>
        <taxon>Gunneridae</taxon>
        <taxon>Pentapetalae</taxon>
        <taxon>asterids</taxon>
        <taxon>lamiids</taxon>
        <taxon>Lamiales</taxon>
        <taxon>Oleaceae</taxon>
        <taxon>Forsythieae</taxon>
        <taxon>Forsythia</taxon>
    </lineage>
</organism>
<accession>A0ABD1UZC7</accession>
<dbReference type="Proteomes" id="UP001604277">
    <property type="component" value="Unassembled WGS sequence"/>
</dbReference>
<keyword evidence="2" id="KW-1185">Reference proteome</keyword>
<sequence>MNSKSWIFPSTFILVQHNFSASKVFKSQIDQITTLFPSFVHPSLTEMVDLSYNPLNSGSIGDHPAMIEVNTNESHEVSTTKPTKEADKLTHLFEYNIVQNLKRKAVNVCLVQYIFAAHTDSSESKSKCVFLARKASAYLEVL</sequence>
<dbReference type="EMBL" id="JBFOLJ010000006">
    <property type="protein sequence ID" value="KAL2530413.1"/>
    <property type="molecule type" value="Genomic_DNA"/>
</dbReference>
<gene>
    <name evidence="1" type="ORF">Fot_23014</name>
</gene>
<name>A0ABD1UZC7_9LAMI</name>
<reference evidence="2" key="1">
    <citation type="submission" date="2024-07" db="EMBL/GenBank/DDBJ databases">
        <title>Two chromosome-level genome assemblies of Korean endemic species Abeliophyllum distichum and Forsythia ovata (Oleaceae).</title>
        <authorList>
            <person name="Jang H."/>
        </authorList>
    </citation>
    <scope>NUCLEOTIDE SEQUENCE [LARGE SCALE GENOMIC DNA]</scope>
</reference>
<proteinExistence type="predicted"/>
<dbReference type="AlphaFoldDB" id="A0ABD1UZC7"/>
<evidence type="ECO:0000313" key="2">
    <source>
        <dbReference type="Proteomes" id="UP001604277"/>
    </source>
</evidence>
<protein>
    <submittedName>
        <fullName evidence="1">Uncharacterized protein</fullName>
    </submittedName>
</protein>
<evidence type="ECO:0000313" key="1">
    <source>
        <dbReference type="EMBL" id="KAL2530413.1"/>
    </source>
</evidence>